<dbReference type="InterPro" id="IPR016039">
    <property type="entry name" value="Thiolase-like"/>
</dbReference>
<dbReference type="NCBIfam" id="TIGR03150">
    <property type="entry name" value="fabF"/>
    <property type="match status" value="1"/>
</dbReference>
<dbReference type="SUPFAM" id="SSF53901">
    <property type="entry name" value="Thiolase-like"/>
    <property type="match status" value="2"/>
</dbReference>
<keyword evidence="8" id="KW-0443">Lipid metabolism</keyword>
<dbReference type="Gene3D" id="3.40.47.10">
    <property type="match status" value="1"/>
</dbReference>
<dbReference type="InterPro" id="IPR014030">
    <property type="entry name" value="Ketoacyl_synth_N"/>
</dbReference>
<evidence type="ECO:0000256" key="2">
    <source>
        <dbReference type="ARBA" id="ARBA00008467"/>
    </source>
</evidence>
<evidence type="ECO:0000313" key="15">
    <source>
        <dbReference type="EMBL" id="SEA96307.1"/>
    </source>
</evidence>
<dbReference type="EC" id="2.3.1.179" evidence="3 11"/>
<comment type="function">
    <text evidence="11">Involved in the type II fatty acid elongation cycle. Catalyzes the elongation of a wide range of acyl-ACP by the addition of two carbons from malonyl-ACP to an acyl acceptor. Can efficiently catalyze the conversion of palmitoleoyl-ACP (cis-hexadec-9-enoyl-ACP) to cis-vaccenoyl-ACP (cis-octadec-11-enoyl-ACP), an essential step in the thermal regulation of fatty acid composition.</text>
</comment>
<dbReference type="GO" id="GO:0004315">
    <property type="term" value="F:3-oxoacyl-[acyl-carrier-protein] synthase activity"/>
    <property type="evidence" value="ECO:0007669"/>
    <property type="project" value="UniProtKB-UniRule"/>
</dbReference>
<protein>
    <recommendedName>
        <fullName evidence="4 11">3-oxoacyl-[acyl-carrier-protein] synthase 2</fullName>
        <ecNumber evidence="3 11">2.3.1.179</ecNumber>
    </recommendedName>
</protein>
<organism evidence="15 16">
    <name type="scientific">Pedobacter hartonius</name>
    <dbReference type="NCBI Taxonomy" id="425514"/>
    <lineage>
        <taxon>Bacteria</taxon>
        <taxon>Pseudomonadati</taxon>
        <taxon>Bacteroidota</taxon>
        <taxon>Sphingobacteriia</taxon>
        <taxon>Sphingobacteriales</taxon>
        <taxon>Sphingobacteriaceae</taxon>
        <taxon>Pedobacter</taxon>
    </lineage>
</organism>
<dbReference type="Pfam" id="PF00109">
    <property type="entry name" value="ketoacyl-synt"/>
    <property type="match status" value="1"/>
</dbReference>
<comment type="catalytic activity">
    <reaction evidence="11">
        <text>a fatty acyl-[ACP] + malonyl-[ACP] + H(+) = a 3-oxoacyl-[ACP] + holo-[ACP] + CO2</text>
        <dbReference type="Rhea" id="RHEA:22836"/>
        <dbReference type="Rhea" id="RHEA-COMP:9623"/>
        <dbReference type="Rhea" id="RHEA-COMP:9685"/>
        <dbReference type="Rhea" id="RHEA-COMP:9916"/>
        <dbReference type="Rhea" id="RHEA-COMP:14125"/>
        <dbReference type="ChEBI" id="CHEBI:15378"/>
        <dbReference type="ChEBI" id="CHEBI:16526"/>
        <dbReference type="ChEBI" id="CHEBI:64479"/>
        <dbReference type="ChEBI" id="CHEBI:78449"/>
        <dbReference type="ChEBI" id="CHEBI:78776"/>
        <dbReference type="ChEBI" id="CHEBI:138651"/>
    </reaction>
</comment>
<dbReference type="PIRSF" id="PIRSF000447">
    <property type="entry name" value="KAS_II"/>
    <property type="match status" value="1"/>
</dbReference>
<reference evidence="15 16" key="1">
    <citation type="submission" date="2016-10" db="EMBL/GenBank/DDBJ databases">
        <authorList>
            <person name="de Groot N.N."/>
        </authorList>
    </citation>
    <scope>NUCLEOTIDE SEQUENCE [LARGE SCALE GENOMIC DNA]</scope>
    <source>
        <strain evidence="15 16">DSM 19033</strain>
    </source>
</reference>
<comment type="pathway">
    <text evidence="1 11">Lipid metabolism; fatty acid biosynthesis.</text>
</comment>
<evidence type="ECO:0000256" key="11">
    <source>
        <dbReference type="PIRNR" id="PIRNR000447"/>
    </source>
</evidence>
<dbReference type="GO" id="GO:0005829">
    <property type="term" value="C:cytosol"/>
    <property type="evidence" value="ECO:0007669"/>
    <property type="project" value="TreeGrafter"/>
</dbReference>
<keyword evidence="16" id="KW-1185">Reference proteome</keyword>
<dbReference type="PANTHER" id="PTHR11712:SF336">
    <property type="entry name" value="3-OXOACYL-[ACYL-CARRIER-PROTEIN] SYNTHASE, MITOCHONDRIAL"/>
    <property type="match status" value="1"/>
</dbReference>
<keyword evidence="9 11" id="KW-0275">Fatty acid biosynthesis</keyword>
<dbReference type="InterPro" id="IPR017568">
    <property type="entry name" value="3-oxoacyl-ACP_synth-2"/>
</dbReference>
<dbReference type="InterPro" id="IPR020841">
    <property type="entry name" value="PKS_Beta-ketoAc_synthase_dom"/>
</dbReference>
<accession>A0A1H4FGZ0</accession>
<keyword evidence="7" id="KW-0276">Fatty acid metabolism</keyword>
<dbReference type="EMBL" id="FNRA01000007">
    <property type="protein sequence ID" value="SEA96307.1"/>
    <property type="molecule type" value="Genomic_DNA"/>
</dbReference>
<evidence type="ECO:0000256" key="5">
    <source>
        <dbReference type="ARBA" id="ARBA00022516"/>
    </source>
</evidence>
<comment type="similarity">
    <text evidence="2 11 13">Belongs to the thiolase-like superfamily. Beta-ketoacyl-ACP synthases family.</text>
</comment>
<dbReference type="STRING" id="425514.SAMN05443550_107191"/>
<dbReference type="PROSITE" id="PS52004">
    <property type="entry name" value="KS3_2"/>
    <property type="match status" value="1"/>
</dbReference>
<evidence type="ECO:0000256" key="1">
    <source>
        <dbReference type="ARBA" id="ARBA00005194"/>
    </source>
</evidence>
<comment type="catalytic activity">
    <reaction evidence="11">
        <text>(9Z)-hexadecenoyl-[ACP] + malonyl-[ACP] + H(+) = 3-oxo-(11Z)-octadecenoyl-[ACP] + holo-[ACP] + CO2</text>
        <dbReference type="Rhea" id="RHEA:55040"/>
        <dbReference type="Rhea" id="RHEA-COMP:9623"/>
        <dbReference type="Rhea" id="RHEA-COMP:9685"/>
        <dbReference type="Rhea" id="RHEA-COMP:10800"/>
        <dbReference type="Rhea" id="RHEA-COMP:14074"/>
        <dbReference type="ChEBI" id="CHEBI:15378"/>
        <dbReference type="ChEBI" id="CHEBI:16526"/>
        <dbReference type="ChEBI" id="CHEBI:64479"/>
        <dbReference type="ChEBI" id="CHEBI:78449"/>
        <dbReference type="ChEBI" id="CHEBI:83989"/>
        <dbReference type="ChEBI" id="CHEBI:138538"/>
        <dbReference type="EC" id="2.3.1.179"/>
    </reaction>
</comment>
<evidence type="ECO:0000259" key="14">
    <source>
        <dbReference type="PROSITE" id="PS52004"/>
    </source>
</evidence>
<dbReference type="FunFam" id="3.40.47.10:FF:000009">
    <property type="entry name" value="3-oxoacyl-[acyl-carrier-protein] synthase 2"/>
    <property type="match status" value="1"/>
</dbReference>
<evidence type="ECO:0000256" key="4">
    <source>
        <dbReference type="ARBA" id="ARBA00014657"/>
    </source>
</evidence>
<evidence type="ECO:0000256" key="10">
    <source>
        <dbReference type="ARBA" id="ARBA00023315"/>
    </source>
</evidence>
<name>A0A1H4FGZ0_9SPHI</name>
<feature type="active site" description="For beta-ketoacyl synthase activity" evidence="12">
    <location>
        <position position="165"/>
    </location>
</feature>
<dbReference type="InterPro" id="IPR014031">
    <property type="entry name" value="Ketoacyl_synth_C"/>
</dbReference>
<sequence length="417" mass="44782">MELKRVVVTGLGALTPIGNTIPEFWDNLLNGVSGAAPITGFDTEKFKTKFACELKNFNVEDFLEKKEARKLDPFVQYAMVSTDEAVKDAGFDFTQLDTNRIGVIWGSGIGGIKTFLEEMRNFFAGDGTPRINPFFIPKMIIDIVTGHISIKYGLRGPNFATVSACASSTNAMIDAYNYIRLDMADVIITGGSEAIINEAGIGGFNAMHALSTRNDDPSTASRPFDKDRDGFVAGEGAGTIILEELEHAKARGAKIYAELVGGGMSADANHITAPHPQGLGARMVMTNALKDAGMSTADIDYINVHGTSTPLGDISETKAIVDLFGEDAYKLNISSTKSMTGHLLGAAGAVEAIASILSVQNDIVPPTINHFTDDPDFDPKLNFTFNTSQKRLVRAALSNTFGFGGHNASVIFKKYEE</sequence>
<dbReference type="SMART" id="SM00825">
    <property type="entry name" value="PKS_KS"/>
    <property type="match status" value="1"/>
</dbReference>
<keyword evidence="5 11" id="KW-0444">Lipid biosynthesis</keyword>
<dbReference type="InterPro" id="IPR000794">
    <property type="entry name" value="Beta-ketoacyl_synthase"/>
</dbReference>
<proteinExistence type="inferred from homology"/>
<feature type="domain" description="Ketosynthase family 3 (KS3)" evidence="14">
    <location>
        <begin position="3"/>
        <end position="414"/>
    </location>
</feature>
<dbReference type="Proteomes" id="UP000198850">
    <property type="component" value="Unassembled WGS sequence"/>
</dbReference>
<dbReference type="PANTHER" id="PTHR11712">
    <property type="entry name" value="POLYKETIDE SYNTHASE-RELATED"/>
    <property type="match status" value="1"/>
</dbReference>
<dbReference type="CDD" id="cd00834">
    <property type="entry name" value="KAS_I_II"/>
    <property type="match status" value="1"/>
</dbReference>
<evidence type="ECO:0000256" key="7">
    <source>
        <dbReference type="ARBA" id="ARBA00022832"/>
    </source>
</evidence>
<dbReference type="GO" id="GO:0006633">
    <property type="term" value="P:fatty acid biosynthetic process"/>
    <property type="evidence" value="ECO:0007669"/>
    <property type="project" value="UniProtKB-UniRule"/>
</dbReference>
<dbReference type="RefSeq" id="WP_090557659.1">
    <property type="nucleotide sequence ID" value="NZ_FNRA01000007.1"/>
</dbReference>
<dbReference type="NCBIfam" id="NF005589">
    <property type="entry name" value="PRK07314.1"/>
    <property type="match status" value="1"/>
</dbReference>
<evidence type="ECO:0000256" key="13">
    <source>
        <dbReference type="RuleBase" id="RU003694"/>
    </source>
</evidence>
<evidence type="ECO:0000256" key="12">
    <source>
        <dbReference type="PIRSR" id="PIRSR000447-1"/>
    </source>
</evidence>
<dbReference type="OrthoDB" id="9808669at2"/>
<evidence type="ECO:0000256" key="6">
    <source>
        <dbReference type="ARBA" id="ARBA00022679"/>
    </source>
</evidence>
<dbReference type="UniPathway" id="UPA00094"/>
<evidence type="ECO:0000256" key="8">
    <source>
        <dbReference type="ARBA" id="ARBA00023098"/>
    </source>
</evidence>
<evidence type="ECO:0000256" key="3">
    <source>
        <dbReference type="ARBA" id="ARBA00012356"/>
    </source>
</evidence>
<dbReference type="InterPro" id="IPR018201">
    <property type="entry name" value="Ketoacyl_synth_AS"/>
</dbReference>
<dbReference type="Pfam" id="PF02801">
    <property type="entry name" value="Ketoacyl-synt_C"/>
    <property type="match status" value="1"/>
</dbReference>
<gene>
    <name evidence="15" type="ORF">SAMN05443550_107191</name>
</gene>
<evidence type="ECO:0000256" key="9">
    <source>
        <dbReference type="ARBA" id="ARBA00023160"/>
    </source>
</evidence>
<keyword evidence="10 11" id="KW-0012">Acyltransferase</keyword>
<keyword evidence="6 11" id="KW-0808">Transferase</keyword>
<dbReference type="PROSITE" id="PS00606">
    <property type="entry name" value="KS3_1"/>
    <property type="match status" value="1"/>
</dbReference>
<evidence type="ECO:0000313" key="16">
    <source>
        <dbReference type="Proteomes" id="UP000198850"/>
    </source>
</evidence>
<dbReference type="AlphaFoldDB" id="A0A1H4FGZ0"/>